<dbReference type="PROSITE" id="PS51677">
    <property type="entry name" value="NODB"/>
    <property type="match status" value="1"/>
</dbReference>
<dbReference type="InterPro" id="IPR001701">
    <property type="entry name" value="Glyco_hydro_9"/>
</dbReference>
<dbReference type="InterPro" id="IPR002509">
    <property type="entry name" value="NODB_dom"/>
</dbReference>
<dbReference type="InterPro" id="IPR013783">
    <property type="entry name" value="Ig-like_fold"/>
</dbReference>
<keyword evidence="5" id="KW-0624">Polysaccharide degradation</keyword>
<proteinExistence type="inferred from homology"/>
<feature type="domain" description="NodB homology" evidence="6">
    <location>
        <begin position="581"/>
        <end position="790"/>
    </location>
</feature>
<dbReference type="Gene3D" id="1.50.10.10">
    <property type="match status" value="1"/>
</dbReference>
<dbReference type="Gene3D" id="3.20.20.370">
    <property type="entry name" value="Glycoside hydrolase/deacetylase"/>
    <property type="match status" value="1"/>
</dbReference>
<accession>A0A5K7SEH4</accession>
<evidence type="ECO:0000256" key="3">
    <source>
        <dbReference type="ARBA" id="ARBA00023277"/>
    </source>
</evidence>
<dbReference type="InterPro" id="IPR008928">
    <property type="entry name" value="6-hairpin_glycosidase_sf"/>
</dbReference>
<gene>
    <name evidence="7" type="ORF">AQPE_4182</name>
</gene>
<dbReference type="CDD" id="cd10917">
    <property type="entry name" value="CE4_NodB_like_6s_7s"/>
    <property type="match status" value="1"/>
</dbReference>
<dbReference type="PANTHER" id="PTHR22298">
    <property type="entry name" value="ENDO-1,4-BETA-GLUCANASE"/>
    <property type="match status" value="1"/>
</dbReference>
<dbReference type="CDD" id="cd02850">
    <property type="entry name" value="E_set_Cellulase_N"/>
    <property type="match status" value="1"/>
</dbReference>
<dbReference type="Pfam" id="PF00759">
    <property type="entry name" value="Glyco_hydro_9"/>
    <property type="match status" value="1"/>
</dbReference>
<dbReference type="SUPFAM" id="SSF88713">
    <property type="entry name" value="Glycoside hydrolase/deacetylase"/>
    <property type="match status" value="1"/>
</dbReference>
<keyword evidence="4" id="KW-0326">Glycosidase</keyword>
<sequence>MGYLPQSVKVAVFLSDQDEELSRFQLFESLSGKLVFEGTPELADASIWGKQKAYRLNFTAFHEMGGFILKAGNSVSPSFRISPDVYNGTADFILNYMRQQRCGFNPYLNDSCHTHDGIIVDHPTKTGQHIDVIGGWHDASDYLQYTTTSANAIYQLLFAYQQNPSVYGDKFAANGKPGANGIPDILDEARWGLEWLLKMNPAKNEMYNQIADDRDHAGFRIPTLDTLGGYGLGVYRPVYFVTGKSQGLGKYKNRSTGVSSTAAKFSSSFALGASVFKHIDPTFAEQMLRKSRDAWDFAKSDLGNFQTACMVSPYFYEEDNWVDDMELAAATLIPTEKQIDFQKEAKYWGELEPVTPWMELNRARHYQYYPFVNLGHALLAQSSDPLIAKQFAALMKQGLDQIRKYAANDPFRIGVPFVWCSNNFVAAAITQAKLYRKITGDNTYEEMEAALTDWLFGCNPWGTSMICGLPAGGDYPEKPHSAITLYLNQTTTGGLVDGPVYTSIYKSLLGIHLLRADQYPEFQDGKAVYHDDIGDYSTNEPTMDGTASLSYLLSSLEVEGHTSGDVLDNQGALVRKNPAEKKVYLIFSAHELGEGGQLIAQTLKKYKAKGSFFLTGTFYNNPENKSLINELIADGHYLGAHSDGHLLYADWTKRDSTLVTQKQFSDDLKLNYKKMEAFGLTPEKASVFLPPYEWYNAESVDWSRQMGLKVINFTPGIRSNADYTTPDMTGYRSSETILNDIQTFEKNDPNGLNGCIMLIHMGTEPSRTDKFYNRLGELLSWLKKNGYSTDRF</sequence>
<dbReference type="SUPFAM" id="SSF81296">
    <property type="entry name" value="E set domains"/>
    <property type="match status" value="1"/>
</dbReference>
<dbReference type="Pfam" id="PF01522">
    <property type="entry name" value="Polysacc_deac_1"/>
    <property type="match status" value="1"/>
</dbReference>
<keyword evidence="8" id="KW-1185">Reference proteome</keyword>
<dbReference type="InterPro" id="IPR004197">
    <property type="entry name" value="Cellulase_Ig-like"/>
</dbReference>
<keyword evidence="3" id="KW-0119">Carbohydrate metabolism</keyword>
<dbReference type="SUPFAM" id="SSF48208">
    <property type="entry name" value="Six-hairpin glycosidases"/>
    <property type="match status" value="1"/>
</dbReference>
<dbReference type="Proteomes" id="UP001193389">
    <property type="component" value="Chromosome"/>
</dbReference>
<dbReference type="InterPro" id="IPR014756">
    <property type="entry name" value="Ig_E-set"/>
</dbReference>
<evidence type="ECO:0000256" key="4">
    <source>
        <dbReference type="ARBA" id="ARBA00023295"/>
    </source>
</evidence>
<dbReference type="EMBL" id="AP018694">
    <property type="protein sequence ID" value="BBE19991.1"/>
    <property type="molecule type" value="Genomic_DNA"/>
</dbReference>
<dbReference type="GO" id="GO:0000272">
    <property type="term" value="P:polysaccharide catabolic process"/>
    <property type="evidence" value="ECO:0007669"/>
    <property type="project" value="UniProtKB-KW"/>
</dbReference>
<evidence type="ECO:0000256" key="2">
    <source>
        <dbReference type="ARBA" id="ARBA00022801"/>
    </source>
</evidence>
<evidence type="ECO:0000313" key="7">
    <source>
        <dbReference type="EMBL" id="BBE19991.1"/>
    </source>
</evidence>
<dbReference type="AlphaFoldDB" id="A0A5K7SEH4"/>
<dbReference type="GO" id="GO:0016810">
    <property type="term" value="F:hydrolase activity, acting on carbon-nitrogen (but not peptide) bonds"/>
    <property type="evidence" value="ECO:0007669"/>
    <property type="project" value="InterPro"/>
</dbReference>
<dbReference type="KEGG" id="anf:AQPE_4182"/>
<comment type="similarity">
    <text evidence="1">Belongs to the glycosyl hydrolase 9 (cellulase E) family.</text>
</comment>
<dbReference type="InterPro" id="IPR011330">
    <property type="entry name" value="Glyco_hydro/deAcase_b/a-brl"/>
</dbReference>
<evidence type="ECO:0000256" key="1">
    <source>
        <dbReference type="ARBA" id="ARBA00007072"/>
    </source>
</evidence>
<dbReference type="Pfam" id="PF02927">
    <property type="entry name" value="CelD_N"/>
    <property type="match status" value="1"/>
</dbReference>
<dbReference type="InterPro" id="IPR012341">
    <property type="entry name" value="6hp_glycosidase-like_sf"/>
</dbReference>
<evidence type="ECO:0000256" key="5">
    <source>
        <dbReference type="ARBA" id="ARBA00023326"/>
    </source>
</evidence>
<name>A0A5K7SEH4_9BACT</name>
<dbReference type="Gene3D" id="2.60.40.10">
    <property type="entry name" value="Immunoglobulins"/>
    <property type="match status" value="1"/>
</dbReference>
<organism evidence="7 8">
    <name type="scientific">Aquipluma nitroreducens</name>
    <dbReference type="NCBI Taxonomy" id="2010828"/>
    <lineage>
        <taxon>Bacteria</taxon>
        <taxon>Pseudomonadati</taxon>
        <taxon>Bacteroidota</taxon>
        <taxon>Bacteroidia</taxon>
        <taxon>Marinilabiliales</taxon>
        <taxon>Prolixibacteraceae</taxon>
        <taxon>Aquipluma</taxon>
    </lineage>
</organism>
<keyword evidence="2" id="KW-0378">Hydrolase</keyword>
<dbReference type="GO" id="GO:0008810">
    <property type="term" value="F:cellulase activity"/>
    <property type="evidence" value="ECO:0007669"/>
    <property type="project" value="InterPro"/>
</dbReference>
<evidence type="ECO:0000259" key="6">
    <source>
        <dbReference type="PROSITE" id="PS51677"/>
    </source>
</evidence>
<reference evidence="7" key="1">
    <citation type="journal article" date="2020" name="Int. J. Syst. Evol. Microbiol.">
        <title>Aquipluma nitroreducens gen. nov. sp. nov., a novel facultatively anaerobic bacterium isolated from a freshwater lake.</title>
        <authorList>
            <person name="Watanabe M."/>
            <person name="Kojima H."/>
            <person name="Fukui M."/>
        </authorList>
    </citation>
    <scope>NUCLEOTIDE SEQUENCE</scope>
    <source>
        <strain evidence="7">MeG22</strain>
    </source>
</reference>
<evidence type="ECO:0000313" key="8">
    <source>
        <dbReference type="Proteomes" id="UP001193389"/>
    </source>
</evidence>
<protein>
    <submittedName>
        <fullName evidence="7">Endoglucanase D</fullName>
    </submittedName>
</protein>